<dbReference type="SMART" id="SM00228">
    <property type="entry name" value="PDZ"/>
    <property type="match status" value="1"/>
</dbReference>
<evidence type="ECO:0000313" key="5">
    <source>
        <dbReference type="Proteomes" id="UP000031518"/>
    </source>
</evidence>
<dbReference type="InterPro" id="IPR045175">
    <property type="entry name" value="M28_fam"/>
</dbReference>
<dbReference type="EMBL" id="CBXV010000008">
    <property type="protein sequence ID" value="CDM67005.1"/>
    <property type="molecule type" value="Genomic_DNA"/>
</dbReference>
<evidence type="ECO:0000313" key="4">
    <source>
        <dbReference type="EMBL" id="CDM67005.1"/>
    </source>
</evidence>
<dbReference type="PROSITE" id="PS50106">
    <property type="entry name" value="PDZ"/>
    <property type="match status" value="1"/>
</dbReference>
<reference evidence="4 5" key="2">
    <citation type="submission" date="2015-01" db="EMBL/GenBank/DDBJ databases">
        <title>Complete genome sequence of Pyrinomonas methylaliphatogenes type strain K22T.</title>
        <authorList>
            <person name="Lee K.C.Y."/>
            <person name="Power J.F."/>
            <person name="Dunfield P.F."/>
            <person name="Morgan X.C."/>
            <person name="Huttenhower C."/>
            <person name="Stott M.B."/>
        </authorList>
    </citation>
    <scope>NUCLEOTIDE SEQUENCE [LARGE SCALE GENOMIC DNA]</scope>
    <source>
        <strain evidence="4 5">K22</strain>
    </source>
</reference>
<accession>A0A0B6X416</accession>
<dbReference type="Pfam" id="PF04389">
    <property type="entry name" value="Peptidase_M28"/>
    <property type="match status" value="1"/>
</dbReference>
<keyword evidence="4" id="KW-0378">Hydrolase</keyword>
<feature type="compositionally biased region" description="Basic and acidic residues" evidence="1">
    <location>
        <begin position="465"/>
        <end position="486"/>
    </location>
</feature>
<dbReference type="Gene3D" id="3.50.30.30">
    <property type="match status" value="1"/>
</dbReference>
<evidence type="ECO:0000259" key="3">
    <source>
        <dbReference type="PROSITE" id="PS50106"/>
    </source>
</evidence>
<dbReference type="InterPro" id="IPR001478">
    <property type="entry name" value="PDZ"/>
</dbReference>
<dbReference type="AlphaFoldDB" id="A0A0B6X416"/>
<evidence type="ECO:0000256" key="2">
    <source>
        <dbReference type="SAM" id="SignalP"/>
    </source>
</evidence>
<dbReference type="OrthoDB" id="233977at2"/>
<feature type="domain" description="PDZ" evidence="3">
    <location>
        <begin position="566"/>
        <end position="630"/>
    </location>
</feature>
<dbReference type="PANTHER" id="PTHR12147">
    <property type="entry name" value="METALLOPEPTIDASE M28 FAMILY MEMBER"/>
    <property type="match status" value="1"/>
</dbReference>
<dbReference type="GO" id="GO:0006508">
    <property type="term" value="P:proteolysis"/>
    <property type="evidence" value="ECO:0007669"/>
    <property type="project" value="InterPro"/>
</dbReference>
<dbReference type="Proteomes" id="UP000031518">
    <property type="component" value="Unassembled WGS sequence"/>
</dbReference>
<keyword evidence="4" id="KW-0645">Protease</keyword>
<feature type="region of interest" description="Disordered" evidence="1">
    <location>
        <begin position="265"/>
        <end position="292"/>
    </location>
</feature>
<keyword evidence="2" id="KW-0732">Signal</keyword>
<dbReference type="Gene3D" id="2.30.42.10">
    <property type="match status" value="1"/>
</dbReference>
<feature type="chain" id="PRO_5002111139" evidence="2">
    <location>
        <begin position="31"/>
        <end position="667"/>
    </location>
</feature>
<feature type="region of interest" description="Disordered" evidence="1">
    <location>
        <begin position="465"/>
        <end position="487"/>
    </location>
</feature>
<protein>
    <submittedName>
        <fullName evidence="4">Predicted aminopeptidase</fullName>
    </submittedName>
</protein>
<sequence precursor="true">MKTRLRGGWLKAAARLLAIAAFWAPAVAQAPTPKATPDVHLLRRHVEALASARFEGRRAGTPGAARAAQYIAEEFARLGLRPCCAVSASSKPSYREYLQVFNITSEGRLGQRNAMSLVTRENGAANIALDLRLNEDWAPLPWTSNARLENIQIVFVGSGIVADELKRDDYAGVDVRGKAVMLLSRPPEGEDPHATLASYSDPRRRVISARERGARAVIFVASAEDLADDPLMRAASDHPAGDVGIVAVLISQMAARRILQEGRIDLPLKSPPTQRDGVAPQDRTSSAEARDKADPAVHFNRAVLLREVALTIETEMLRRGAETANVIGIVDGTDPKLKSEAIVIGAHYDHLGFGGRGSLAPAQRAIHYGADDNASGTAALLELARLFARERPHRTLIFAAFGAEELGLLGSNYYVRNPVFPLAQTVAMLNMDMIGRLRNERLIVGGIGTSSRWRAMIDEINRRLGEAQRGGEQDQHNAARQRDGKGRSPGLFNSLVLNEDGFGPSDYASFYARRIPVLFFWTGTHEDYHKPSDTAEKINYEGEARIARFVYEIAREIDRLPQRPDYAVVGKETMARTTGFRVYLGTIPNYAETSGGVLIDAVREGSPAERAGLKAGDVIIRLAGREIKDIYDYTYALSEMKAGVEYELEVLRAGQRVRLRVTPEARR</sequence>
<proteinExistence type="predicted"/>
<evidence type="ECO:0000256" key="1">
    <source>
        <dbReference type="SAM" id="MobiDB-lite"/>
    </source>
</evidence>
<dbReference type="PANTHER" id="PTHR12147:SF26">
    <property type="entry name" value="PEPTIDASE M28 DOMAIN-CONTAINING PROTEIN"/>
    <property type="match status" value="1"/>
</dbReference>
<dbReference type="InterPro" id="IPR007484">
    <property type="entry name" value="Peptidase_M28"/>
</dbReference>
<dbReference type="RefSeq" id="WP_060635753.1">
    <property type="nucleotide sequence ID" value="NZ_CBXV010000008.1"/>
</dbReference>
<feature type="signal peptide" evidence="2">
    <location>
        <begin position="1"/>
        <end position="30"/>
    </location>
</feature>
<dbReference type="InterPro" id="IPR036034">
    <property type="entry name" value="PDZ_sf"/>
</dbReference>
<dbReference type="GO" id="GO:0004177">
    <property type="term" value="F:aminopeptidase activity"/>
    <property type="evidence" value="ECO:0007669"/>
    <property type="project" value="UniProtKB-KW"/>
</dbReference>
<gene>
    <name evidence="4" type="ORF">PYK22_03054</name>
</gene>
<dbReference type="GO" id="GO:0008235">
    <property type="term" value="F:metalloexopeptidase activity"/>
    <property type="evidence" value="ECO:0007669"/>
    <property type="project" value="InterPro"/>
</dbReference>
<dbReference type="SUPFAM" id="SSF53187">
    <property type="entry name" value="Zn-dependent exopeptidases"/>
    <property type="match status" value="1"/>
</dbReference>
<dbReference type="SUPFAM" id="SSF50156">
    <property type="entry name" value="PDZ domain-like"/>
    <property type="match status" value="1"/>
</dbReference>
<keyword evidence="5" id="KW-1185">Reference proteome</keyword>
<dbReference type="STRING" id="454194.PYK22_03054"/>
<dbReference type="Gene3D" id="3.40.630.10">
    <property type="entry name" value="Zn peptidases"/>
    <property type="match status" value="1"/>
</dbReference>
<reference evidence="4 5" key="1">
    <citation type="submission" date="2013-12" db="EMBL/GenBank/DDBJ databases">
        <authorList>
            <person name="Stott M."/>
        </authorList>
    </citation>
    <scope>NUCLEOTIDE SEQUENCE [LARGE SCALE GENOMIC DNA]</scope>
    <source>
        <strain evidence="4 5">K22</strain>
    </source>
</reference>
<keyword evidence="4" id="KW-0031">Aminopeptidase</keyword>
<organism evidence="4 5">
    <name type="scientific">Pyrinomonas methylaliphatogenes</name>
    <dbReference type="NCBI Taxonomy" id="454194"/>
    <lineage>
        <taxon>Bacteria</taxon>
        <taxon>Pseudomonadati</taxon>
        <taxon>Acidobacteriota</taxon>
        <taxon>Blastocatellia</taxon>
        <taxon>Blastocatellales</taxon>
        <taxon>Pyrinomonadaceae</taxon>
        <taxon>Pyrinomonas</taxon>
    </lineage>
</organism>
<name>A0A0B6X416_9BACT</name>
<dbReference type="Pfam" id="PF13180">
    <property type="entry name" value="PDZ_2"/>
    <property type="match status" value="1"/>
</dbReference>